<dbReference type="InterPro" id="IPR009051">
    <property type="entry name" value="Helical_ferredxn"/>
</dbReference>
<dbReference type="PANTHER" id="PTHR42783">
    <property type="entry name" value="GLUTAMATE SYNTHASE [NADPH] SMALL CHAIN"/>
    <property type="match status" value="1"/>
</dbReference>
<evidence type="ECO:0000313" key="5">
    <source>
        <dbReference type="EMBL" id="SHE43203.1"/>
    </source>
</evidence>
<evidence type="ECO:0000259" key="4">
    <source>
        <dbReference type="PROSITE" id="PS51379"/>
    </source>
</evidence>
<evidence type="ECO:0000256" key="2">
    <source>
        <dbReference type="ARBA" id="ARBA00023004"/>
    </source>
</evidence>
<evidence type="ECO:0000256" key="3">
    <source>
        <dbReference type="ARBA" id="ARBA00023014"/>
    </source>
</evidence>
<dbReference type="SUPFAM" id="SSF46548">
    <property type="entry name" value="alpha-helical ferredoxin"/>
    <property type="match status" value="1"/>
</dbReference>
<dbReference type="GO" id="GO:0016491">
    <property type="term" value="F:oxidoreductase activity"/>
    <property type="evidence" value="ECO:0007669"/>
    <property type="project" value="InterPro"/>
</dbReference>
<dbReference type="InterPro" id="IPR036188">
    <property type="entry name" value="FAD/NAD-bd_sf"/>
</dbReference>
<evidence type="ECO:0000313" key="6">
    <source>
        <dbReference type="Proteomes" id="UP000184295"/>
    </source>
</evidence>
<feature type="domain" description="4Fe-4S ferredoxin-type" evidence="4">
    <location>
        <begin position="17"/>
        <end position="46"/>
    </location>
</feature>
<dbReference type="Pfam" id="PF07992">
    <property type="entry name" value="Pyr_redox_2"/>
    <property type="match status" value="1"/>
</dbReference>
<keyword evidence="2" id="KW-0408">Iron</keyword>
<dbReference type="PROSITE" id="PS00198">
    <property type="entry name" value="4FE4S_FER_1"/>
    <property type="match status" value="1"/>
</dbReference>
<dbReference type="SUPFAM" id="SSF51971">
    <property type="entry name" value="Nucleotide-binding domain"/>
    <property type="match status" value="1"/>
</dbReference>
<dbReference type="Gene3D" id="3.30.70.20">
    <property type="match status" value="1"/>
</dbReference>
<dbReference type="EMBL" id="FQUL01000005">
    <property type="protein sequence ID" value="SHE43203.1"/>
    <property type="molecule type" value="Genomic_DNA"/>
</dbReference>
<reference evidence="6" key="1">
    <citation type="submission" date="2016-11" db="EMBL/GenBank/DDBJ databases">
        <authorList>
            <person name="Varghese N."/>
            <person name="Submissions S."/>
        </authorList>
    </citation>
    <scope>NUCLEOTIDE SEQUENCE [LARGE SCALE GENOMIC DNA]</scope>
    <source>
        <strain evidence="6">DSM 19514</strain>
    </source>
</reference>
<protein>
    <submittedName>
        <fullName evidence="5">Glutamate synthase (NADPH/NADH) small chain</fullName>
    </submittedName>
</protein>
<keyword evidence="1" id="KW-0479">Metal-binding</keyword>
<dbReference type="PRINTS" id="PR00419">
    <property type="entry name" value="ADXRDTASE"/>
</dbReference>
<dbReference type="Proteomes" id="UP000184295">
    <property type="component" value="Unassembled WGS sequence"/>
</dbReference>
<dbReference type="PROSITE" id="PS51379">
    <property type="entry name" value="4FE4S_FER_2"/>
    <property type="match status" value="2"/>
</dbReference>
<dbReference type="Pfam" id="PF12838">
    <property type="entry name" value="Fer4_7"/>
    <property type="match status" value="1"/>
</dbReference>
<dbReference type="InterPro" id="IPR028261">
    <property type="entry name" value="DPD_II"/>
</dbReference>
<feature type="domain" description="4Fe-4S ferredoxin-type" evidence="4">
    <location>
        <begin position="48"/>
        <end position="77"/>
    </location>
</feature>
<accession>A0A1M4TFG4</accession>
<dbReference type="Pfam" id="PF14691">
    <property type="entry name" value="Fer4_20"/>
    <property type="match status" value="1"/>
</dbReference>
<gene>
    <name evidence="5" type="ORF">SAMN02745225_00592</name>
</gene>
<dbReference type="InterPro" id="IPR017896">
    <property type="entry name" value="4Fe4S_Fe-S-bd"/>
</dbReference>
<dbReference type="Gene3D" id="1.10.1060.10">
    <property type="entry name" value="Alpha-helical ferredoxin"/>
    <property type="match status" value="1"/>
</dbReference>
<proteinExistence type="predicted"/>
<dbReference type="OrthoDB" id="9803192at2"/>
<name>A0A1M4TFG4_9ACTN</name>
<organism evidence="5 6">
    <name type="scientific">Ferrithrix thermotolerans DSM 19514</name>
    <dbReference type="NCBI Taxonomy" id="1121881"/>
    <lineage>
        <taxon>Bacteria</taxon>
        <taxon>Bacillati</taxon>
        <taxon>Actinomycetota</taxon>
        <taxon>Acidimicrobiia</taxon>
        <taxon>Acidimicrobiales</taxon>
        <taxon>Acidimicrobiaceae</taxon>
        <taxon>Ferrithrix</taxon>
    </lineage>
</organism>
<dbReference type="SUPFAM" id="SSF54862">
    <property type="entry name" value="4Fe-4S ferredoxins"/>
    <property type="match status" value="1"/>
</dbReference>
<dbReference type="PANTHER" id="PTHR42783:SF3">
    <property type="entry name" value="GLUTAMATE SYNTHASE [NADPH] SMALL CHAIN-RELATED"/>
    <property type="match status" value="1"/>
</dbReference>
<dbReference type="InterPro" id="IPR017900">
    <property type="entry name" value="4Fe4S_Fe_S_CS"/>
</dbReference>
<evidence type="ECO:0000256" key="1">
    <source>
        <dbReference type="ARBA" id="ARBA00022723"/>
    </source>
</evidence>
<dbReference type="GO" id="GO:0051536">
    <property type="term" value="F:iron-sulfur cluster binding"/>
    <property type="evidence" value="ECO:0007669"/>
    <property type="project" value="UniProtKB-KW"/>
</dbReference>
<sequence>MTISTFTKDNNQPKTKVTATVYFDRCAGCEDCLVRCPVGAISIDDVDWVVTVDEGLCVGCHQCERLCPFGAIEIHGAPLVPPHLPTAHVTPTPLFVSTLETRRGYESLSAAKLEAQRCLGCPDPTCVRGCPAHNDIPGFIDAIRRSAIDEAKDILSRTSFLSDVCSRVCNQSAQCEGACSLALAGDEPVGIGALERFVADHAKTETPAVTAKSPGGPKVAIVGSGPAAIGAAGEILRKGGSVDVFERAPIAGGLLRYSIPAFSLPDQVAKRPWEELVRDGANLYLNTEIDRAALEELKSTYDAVIVAHGASRAIAPPAKVSADVAVQNAEEVLETLGESLETGYAHPGWIDRDVLVVGGGNTAMDVGRMAIRNGARPFVVEWLNRKYSPVRSDELSEAELEGVRVLFEHTVLSLESTQVGRVRAVIAKTSQPHKDRLPKIIKHSETVQDFDIVVAALGFQVVGDLLGDRDYRPIRKDFEGIPDRTWMASGILAKTAATRVGELALAREVGLQKAEVPYSENVWVVGDALVGPSTVVEAMAQGMRAASAIVKYHQGKLGQ</sequence>
<dbReference type="STRING" id="1121881.SAMN02745225_00592"/>
<keyword evidence="6" id="KW-1185">Reference proteome</keyword>
<dbReference type="RefSeq" id="WP_072788589.1">
    <property type="nucleotide sequence ID" value="NZ_FQUL01000005.1"/>
</dbReference>
<dbReference type="InterPro" id="IPR023753">
    <property type="entry name" value="FAD/NAD-binding_dom"/>
</dbReference>
<keyword evidence="3" id="KW-0411">Iron-sulfur</keyword>
<dbReference type="AlphaFoldDB" id="A0A1M4TFG4"/>
<dbReference type="Gene3D" id="3.50.50.60">
    <property type="entry name" value="FAD/NAD(P)-binding domain"/>
    <property type="match status" value="2"/>
</dbReference>
<dbReference type="GO" id="GO:0046872">
    <property type="term" value="F:metal ion binding"/>
    <property type="evidence" value="ECO:0007669"/>
    <property type="project" value="UniProtKB-KW"/>
</dbReference>